<dbReference type="EMBL" id="PXYK01000019">
    <property type="protein sequence ID" value="PSJ57055.1"/>
    <property type="molecule type" value="Genomic_DNA"/>
</dbReference>
<sequence>MARPVADICKGAPDICHGSHSDHHPFCSGGAEAPRLHFGSPTMETTGKQGTVYFLSAEKQWRFKVRAGGKK</sequence>
<name>A0A2P7S3K0_9HYPH</name>
<comment type="caution">
    <text evidence="1">The sequence shown here is derived from an EMBL/GenBank/DDBJ whole genome shotgun (WGS) entry which is preliminary data.</text>
</comment>
<organism evidence="1 2">
    <name type="scientific">Kumtagia ephedrae</name>
    <dbReference type="NCBI Taxonomy" id="2116701"/>
    <lineage>
        <taxon>Bacteria</taxon>
        <taxon>Pseudomonadati</taxon>
        <taxon>Pseudomonadota</taxon>
        <taxon>Alphaproteobacteria</taxon>
        <taxon>Hyphomicrobiales</taxon>
        <taxon>Phyllobacteriaceae</taxon>
        <taxon>Kumtagia</taxon>
    </lineage>
</organism>
<reference evidence="1 2" key="1">
    <citation type="submission" date="2018-03" db="EMBL/GenBank/DDBJ databases">
        <title>The draft genome of Mesorhizobium sp. 6GN-30.</title>
        <authorList>
            <person name="Liu L."/>
            <person name="Li L."/>
            <person name="Wang T."/>
            <person name="Zhang X."/>
            <person name="Liang L."/>
        </authorList>
    </citation>
    <scope>NUCLEOTIDE SEQUENCE [LARGE SCALE GENOMIC DNA]</scope>
    <source>
        <strain evidence="1 2">6GN30</strain>
    </source>
</reference>
<proteinExistence type="predicted"/>
<evidence type="ECO:0000313" key="1">
    <source>
        <dbReference type="EMBL" id="PSJ57055.1"/>
    </source>
</evidence>
<evidence type="ECO:0000313" key="2">
    <source>
        <dbReference type="Proteomes" id="UP000241229"/>
    </source>
</evidence>
<accession>A0A2P7S3K0</accession>
<dbReference type="Proteomes" id="UP000241229">
    <property type="component" value="Unassembled WGS sequence"/>
</dbReference>
<gene>
    <name evidence="1" type="ORF">C7I84_19485</name>
</gene>
<keyword evidence="2" id="KW-1185">Reference proteome</keyword>
<dbReference type="RefSeq" id="WP_106773882.1">
    <property type="nucleotide sequence ID" value="NZ_PXYK01000019.1"/>
</dbReference>
<dbReference type="AlphaFoldDB" id="A0A2P7S3K0"/>
<protein>
    <submittedName>
        <fullName evidence="1">Uncharacterized protein</fullName>
    </submittedName>
</protein>